<gene>
    <name evidence="2" type="ORF">EL18_01619</name>
</gene>
<keyword evidence="2" id="KW-0808">Transferase</keyword>
<dbReference type="STRING" id="472175.EL18_01619"/>
<organism evidence="2 3">
    <name type="scientific">Nitratireductor basaltis</name>
    <dbReference type="NCBI Taxonomy" id="472175"/>
    <lineage>
        <taxon>Bacteria</taxon>
        <taxon>Pseudomonadati</taxon>
        <taxon>Pseudomonadota</taxon>
        <taxon>Alphaproteobacteria</taxon>
        <taxon>Hyphomicrobiales</taxon>
        <taxon>Phyllobacteriaceae</taxon>
        <taxon>Nitratireductor</taxon>
    </lineage>
</organism>
<dbReference type="Proteomes" id="UP000053675">
    <property type="component" value="Unassembled WGS sequence"/>
</dbReference>
<evidence type="ECO:0000313" key="3">
    <source>
        <dbReference type="Proteomes" id="UP000053675"/>
    </source>
</evidence>
<dbReference type="SMART" id="SM00028">
    <property type="entry name" value="TPR"/>
    <property type="match status" value="3"/>
</dbReference>
<protein>
    <submittedName>
        <fullName evidence="2">Putative O-linked N-acetylglucosamine transferase, SPINDLY family</fullName>
    </submittedName>
</protein>
<dbReference type="AlphaFoldDB" id="A0A084UC96"/>
<dbReference type="OrthoDB" id="7278101at2"/>
<reference evidence="2 3" key="1">
    <citation type="submission" date="2014-05" db="EMBL/GenBank/DDBJ databases">
        <title>Draft Genome Sequence of Nitratireductor basaltis Strain UMTGB225, A Marine Bacterium Isolated from Green Barrel Tunicate.</title>
        <authorList>
            <person name="Gan H.Y."/>
        </authorList>
    </citation>
    <scope>NUCLEOTIDE SEQUENCE [LARGE SCALE GENOMIC DNA]</scope>
    <source>
        <strain evidence="2 3">UMTGB225</strain>
    </source>
</reference>
<dbReference type="PROSITE" id="PS50005">
    <property type="entry name" value="TPR"/>
    <property type="match status" value="1"/>
</dbReference>
<keyword evidence="3" id="KW-1185">Reference proteome</keyword>
<accession>A0A084UC96</accession>
<dbReference type="PATRIC" id="fig|472175.3.peg.1627"/>
<proteinExistence type="predicted"/>
<sequence>MSFKPGRLPPMAHKVTPQTNKLLRKLGDQFSAHFQRGDFNAAFKVVERGLRLVPTHPTLWRDAAACMIHMRNWEQALRCASRAHELEPENYQALDSLAHASGMLGDPAAASNYGRRALELRDVAFRTPKTAWRVTAPPPFEPLARGRNVISFSLFGSDPKYCETAIANAEARPAVYPEWSMRFHVNDSVPHHVIDRLLSLGAEIHYMRGEQAQWPGPMWRFLAYDDPDVDRVMFRDADSIIGERESAATREWVESGKSFHIIRDFCSHTELILAGLWSAARGALPPMHDMIGDFVARGVKSRHFADQYFLREYVWPLARGHMLQHDSLFGFGPFKQIPAEPDPGGHHIGCLAAAGFRAKHEAADGTRIVWSLFDATRSGKPTLCSYPGVIRNKAVEAMLPLPWLARIQAGELGIRVSEAQPVASAS</sequence>
<dbReference type="SUPFAM" id="SSF48452">
    <property type="entry name" value="TPR-like"/>
    <property type="match status" value="1"/>
</dbReference>
<dbReference type="RefSeq" id="WP_051913882.1">
    <property type="nucleotide sequence ID" value="NZ_JMQM01000001.1"/>
</dbReference>
<dbReference type="eggNOG" id="COG0457">
    <property type="taxonomic scope" value="Bacteria"/>
</dbReference>
<dbReference type="Gene3D" id="1.25.40.10">
    <property type="entry name" value="Tetratricopeptide repeat domain"/>
    <property type="match status" value="1"/>
</dbReference>
<name>A0A084UC96_9HYPH</name>
<keyword evidence="1" id="KW-0802">TPR repeat</keyword>
<dbReference type="InterPro" id="IPR019734">
    <property type="entry name" value="TPR_rpt"/>
</dbReference>
<dbReference type="EMBL" id="JMQM01000001">
    <property type="protein sequence ID" value="KFB10582.1"/>
    <property type="molecule type" value="Genomic_DNA"/>
</dbReference>
<evidence type="ECO:0000256" key="1">
    <source>
        <dbReference type="PROSITE-ProRule" id="PRU00339"/>
    </source>
</evidence>
<feature type="repeat" description="TPR" evidence="1">
    <location>
        <begin position="57"/>
        <end position="90"/>
    </location>
</feature>
<evidence type="ECO:0000313" key="2">
    <source>
        <dbReference type="EMBL" id="KFB10582.1"/>
    </source>
</evidence>
<dbReference type="InterPro" id="IPR011990">
    <property type="entry name" value="TPR-like_helical_dom_sf"/>
</dbReference>
<comment type="caution">
    <text evidence="2">The sequence shown here is derived from an EMBL/GenBank/DDBJ whole genome shotgun (WGS) entry which is preliminary data.</text>
</comment>
<dbReference type="GO" id="GO:0016740">
    <property type="term" value="F:transferase activity"/>
    <property type="evidence" value="ECO:0007669"/>
    <property type="project" value="UniProtKB-KW"/>
</dbReference>
<dbReference type="Pfam" id="PF13371">
    <property type="entry name" value="TPR_9"/>
    <property type="match status" value="1"/>
</dbReference>